<name>A0ABT3ZT33_9BURK</name>
<feature type="transmembrane region" description="Helical" evidence="1">
    <location>
        <begin position="125"/>
        <end position="145"/>
    </location>
</feature>
<dbReference type="Pfam" id="PF19723">
    <property type="entry name" value="DUF6216"/>
    <property type="match status" value="1"/>
</dbReference>
<reference evidence="2" key="1">
    <citation type="submission" date="2022-11" db="EMBL/GenBank/DDBJ databases">
        <title>Robbsia betulipollinis sp. nov., isolated from pollen of birch (Betula pendula).</title>
        <authorList>
            <person name="Shi H."/>
            <person name="Ambika Manirajan B."/>
            <person name="Ratering S."/>
            <person name="Geissler-Plaum R."/>
            <person name="Schnell S."/>
        </authorList>
    </citation>
    <scope>NUCLEOTIDE SEQUENCE</scope>
    <source>
        <strain evidence="2">Bb-Pol-6</strain>
    </source>
</reference>
<dbReference type="Proteomes" id="UP001082899">
    <property type="component" value="Unassembled WGS sequence"/>
</dbReference>
<dbReference type="RefSeq" id="WP_267849634.1">
    <property type="nucleotide sequence ID" value="NZ_JAPMXC010000011.1"/>
</dbReference>
<organism evidence="2 3">
    <name type="scientific">Robbsia betulipollinis</name>
    <dbReference type="NCBI Taxonomy" id="2981849"/>
    <lineage>
        <taxon>Bacteria</taxon>
        <taxon>Pseudomonadati</taxon>
        <taxon>Pseudomonadota</taxon>
        <taxon>Betaproteobacteria</taxon>
        <taxon>Burkholderiales</taxon>
        <taxon>Burkholderiaceae</taxon>
        <taxon>Robbsia</taxon>
    </lineage>
</organism>
<dbReference type="EMBL" id="JAPMXC010000011">
    <property type="protein sequence ID" value="MCY0389709.1"/>
    <property type="molecule type" value="Genomic_DNA"/>
</dbReference>
<protein>
    <submittedName>
        <fullName evidence="2">DUF6216 family protein</fullName>
    </submittedName>
</protein>
<evidence type="ECO:0000313" key="2">
    <source>
        <dbReference type="EMBL" id="MCY0389709.1"/>
    </source>
</evidence>
<evidence type="ECO:0000313" key="3">
    <source>
        <dbReference type="Proteomes" id="UP001082899"/>
    </source>
</evidence>
<feature type="transmembrane region" description="Helical" evidence="1">
    <location>
        <begin position="228"/>
        <end position="249"/>
    </location>
</feature>
<gene>
    <name evidence="2" type="ORF">OVY01_21430</name>
</gene>
<keyword evidence="1" id="KW-0812">Transmembrane</keyword>
<proteinExistence type="predicted"/>
<keyword evidence="1" id="KW-1133">Transmembrane helix</keyword>
<keyword evidence="1" id="KW-0472">Membrane</keyword>
<evidence type="ECO:0000256" key="1">
    <source>
        <dbReference type="SAM" id="Phobius"/>
    </source>
</evidence>
<dbReference type="InterPro" id="IPR046188">
    <property type="entry name" value="DUF6216"/>
</dbReference>
<keyword evidence="3" id="KW-1185">Reference proteome</keyword>
<feature type="transmembrane region" description="Helical" evidence="1">
    <location>
        <begin position="6"/>
        <end position="31"/>
    </location>
</feature>
<sequence>MNNISGNLVAAMIPILLGLLSILSFLIYALFRLKSTRLIRIKIWRIIFGDSEYSDPVLQRFSRENHDIDRFRVTHGVDAHSVADLRKLITWMKRYGVSDTELRKVCRWVQPAEEKVLHPMTVARIAATATSTFIVYCLSAMTLFTTTSSTTLLTMRESHTSFLTDGYEVRSKLPNTWKFSATSCAKHVTPSSSTTGFNDREIGLICPALADGSFKKAADEGLKIQRRALVAISVILFITSFIGYTTILSTRRARILLNRVEKIQSTVC</sequence>
<accession>A0ABT3ZT33</accession>
<comment type="caution">
    <text evidence="2">The sequence shown here is derived from an EMBL/GenBank/DDBJ whole genome shotgun (WGS) entry which is preliminary data.</text>
</comment>